<name>A0ABZ2KRK5_9BACT</name>
<protein>
    <submittedName>
        <fullName evidence="3">Aminotransferase class V-fold PLP-dependent enzyme</fullName>
    </submittedName>
</protein>
<dbReference type="Gene3D" id="3.40.640.10">
    <property type="entry name" value="Type I PLP-dependent aspartate aminotransferase-like (Major domain)"/>
    <property type="match status" value="1"/>
</dbReference>
<dbReference type="PANTHER" id="PTHR43586:SF15">
    <property type="entry name" value="BLR3095 PROTEIN"/>
    <property type="match status" value="1"/>
</dbReference>
<evidence type="ECO:0000313" key="3">
    <source>
        <dbReference type="EMBL" id="WXB01311.1"/>
    </source>
</evidence>
<keyword evidence="4" id="KW-1185">Reference proteome</keyword>
<dbReference type="RefSeq" id="WP_394830920.1">
    <property type="nucleotide sequence ID" value="NZ_CP089929.1"/>
</dbReference>
<keyword evidence="3" id="KW-0032">Aminotransferase</keyword>
<dbReference type="InterPro" id="IPR015421">
    <property type="entry name" value="PyrdxlP-dep_Trfase_major"/>
</dbReference>
<dbReference type="PANTHER" id="PTHR43586">
    <property type="entry name" value="CYSTEINE DESULFURASE"/>
    <property type="match status" value="1"/>
</dbReference>
<feature type="domain" description="Aminotransferase class V" evidence="2">
    <location>
        <begin position="32"/>
        <end position="343"/>
    </location>
</feature>
<evidence type="ECO:0000313" key="4">
    <source>
        <dbReference type="Proteomes" id="UP001374803"/>
    </source>
</evidence>
<dbReference type="GO" id="GO:0008483">
    <property type="term" value="F:transaminase activity"/>
    <property type="evidence" value="ECO:0007669"/>
    <property type="project" value="UniProtKB-KW"/>
</dbReference>
<dbReference type="InterPro" id="IPR015422">
    <property type="entry name" value="PyrdxlP-dep_Trfase_small"/>
</dbReference>
<keyword evidence="1" id="KW-0663">Pyridoxal phosphate</keyword>
<dbReference type="InterPro" id="IPR015424">
    <property type="entry name" value="PyrdxlP-dep_Trfase"/>
</dbReference>
<accession>A0ABZ2KRK5</accession>
<reference evidence="3" key="1">
    <citation type="submission" date="2021-12" db="EMBL/GenBank/DDBJ databases">
        <title>Discovery of the Pendulisporaceae a myxobacterial family with distinct sporulation behavior and unique specialized metabolism.</title>
        <authorList>
            <person name="Garcia R."/>
            <person name="Popoff A."/>
            <person name="Bader C.D."/>
            <person name="Loehr J."/>
            <person name="Walesch S."/>
            <person name="Walt C."/>
            <person name="Boldt J."/>
            <person name="Bunk B."/>
            <person name="Haeckl F.J.F.P.J."/>
            <person name="Gunesch A.P."/>
            <person name="Birkelbach J."/>
            <person name="Nuebel U."/>
            <person name="Pietschmann T."/>
            <person name="Bach T."/>
            <person name="Mueller R."/>
        </authorList>
    </citation>
    <scope>NUCLEOTIDE SEQUENCE</scope>
    <source>
        <strain evidence="3">MSr11367</strain>
    </source>
</reference>
<keyword evidence="3" id="KW-0808">Transferase</keyword>
<dbReference type="SUPFAM" id="SSF53383">
    <property type="entry name" value="PLP-dependent transferases"/>
    <property type="match status" value="1"/>
</dbReference>
<evidence type="ECO:0000256" key="1">
    <source>
        <dbReference type="ARBA" id="ARBA00022898"/>
    </source>
</evidence>
<dbReference type="InterPro" id="IPR000192">
    <property type="entry name" value="Aminotrans_V_dom"/>
</dbReference>
<proteinExistence type="predicted"/>
<gene>
    <name evidence="3" type="ORF">LVJ94_30880</name>
</gene>
<sequence>MTSGPDGGAPLDAPLDVSRLRAQFPILERCLYLNSNSTGLTPRGVQEVLSNYWDSLDDWRDDTWETWWREIHHYADDVAAFLGAPAGSVLCDVNVATLLGRFAAALEYDSGRNRIVTSDLEFPTAELLFRGLHRLGADTVVVASRDGYSIDEEAVVRAIDERTRLVFLSLATSNTGARLALAPIVERARSVGALVALDAYAALGVVPLDVTELGVDALFGGASKWLCGPYHAAFMYLRPALAASLEPLTPGWMASRNPLTFRTQTELAEGTRRFAGGTPLVLPLLMARVGFELMRSFGISRVREISLAHTQRIIDHADAAGLTVTTPRPPERRAGIVSLRFEGDEEVVRELGHLQGERQMVCSYRCGVRIGPHAFNTEGEIDTFMKALTERAKR</sequence>
<organism evidence="3 4">
    <name type="scientific">Pendulispora rubella</name>
    <dbReference type="NCBI Taxonomy" id="2741070"/>
    <lineage>
        <taxon>Bacteria</taxon>
        <taxon>Pseudomonadati</taxon>
        <taxon>Myxococcota</taxon>
        <taxon>Myxococcia</taxon>
        <taxon>Myxococcales</taxon>
        <taxon>Sorangiineae</taxon>
        <taxon>Pendulisporaceae</taxon>
        <taxon>Pendulispora</taxon>
    </lineage>
</organism>
<dbReference type="EMBL" id="CP089983">
    <property type="protein sequence ID" value="WXB01311.1"/>
    <property type="molecule type" value="Genomic_DNA"/>
</dbReference>
<dbReference type="Proteomes" id="UP001374803">
    <property type="component" value="Chromosome"/>
</dbReference>
<evidence type="ECO:0000259" key="2">
    <source>
        <dbReference type="Pfam" id="PF00266"/>
    </source>
</evidence>
<dbReference type="Pfam" id="PF00266">
    <property type="entry name" value="Aminotran_5"/>
    <property type="match status" value="1"/>
</dbReference>
<dbReference type="Gene3D" id="3.90.1150.10">
    <property type="entry name" value="Aspartate Aminotransferase, domain 1"/>
    <property type="match status" value="1"/>
</dbReference>